<dbReference type="Proteomes" id="UP000516093">
    <property type="component" value="Chromosome"/>
</dbReference>
<evidence type="ECO:0000313" key="2">
    <source>
        <dbReference type="EMBL" id="QNP51557.1"/>
    </source>
</evidence>
<feature type="domain" description="FAD-binding PCMH-type" evidence="1">
    <location>
        <begin position="24"/>
        <end position="239"/>
    </location>
</feature>
<dbReference type="EMBL" id="CP060784">
    <property type="protein sequence ID" value="QNP51557.1"/>
    <property type="molecule type" value="Genomic_DNA"/>
</dbReference>
<dbReference type="InterPro" id="IPR006094">
    <property type="entry name" value="Oxid_FAD_bind_N"/>
</dbReference>
<evidence type="ECO:0000259" key="1">
    <source>
        <dbReference type="PROSITE" id="PS51387"/>
    </source>
</evidence>
<dbReference type="PANTHER" id="PTHR43762">
    <property type="entry name" value="L-GULONOLACTONE OXIDASE"/>
    <property type="match status" value="1"/>
</dbReference>
<dbReference type="Pfam" id="PF01565">
    <property type="entry name" value="FAD_binding_4"/>
    <property type="match status" value="1"/>
</dbReference>
<evidence type="ECO:0000313" key="3">
    <source>
        <dbReference type="Proteomes" id="UP000516093"/>
    </source>
</evidence>
<accession>A0A7H0GTE1</accession>
<dbReference type="GO" id="GO:0016899">
    <property type="term" value="F:oxidoreductase activity, acting on the CH-OH group of donors, oxygen as acceptor"/>
    <property type="evidence" value="ECO:0007669"/>
    <property type="project" value="InterPro"/>
</dbReference>
<dbReference type="InterPro" id="IPR016169">
    <property type="entry name" value="FAD-bd_PCMH_sub2"/>
</dbReference>
<keyword evidence="3" id="KW-1185">Reference proteome</keyword>
<reference evidence="2 3" key="1">
    <citation type="submission" date="2020-08" db="EMBL/GenBank/DDBJ databases">
        <title>Genome sequence of Hymenobacter qilianensis JCM 19763T.</title>
        <authorList>
            <person name="Hyun D.-W."/>
            <person name="Bae J.-W."/>
        </authorList>
    </citation>
    <scope>NUCLEOTIDE SEQUENCE [LARGE SCALE GENOMIC DNA]</scope>
    <source>
        <strain evidence="2 3">JCM 19763</strain>
    </source>
</reference>
<dbReference type="SUPFAM" id="SSF56176">
    <property type="entry name" value="FAD-binding/transporter-associated domain-like"/>
    <property type="match status" value="1"/>
</dbReference>
<dbReference type="AlphaFoldDB" id="A0A7H0GTE1"/>
<gene>
    <name evidence="2" type="ORF">H9L05_16395</name>
</gene>
<proteinExistence type="predicted"/>
<dbReference type="PROSITE" id="PS51387">
    <property type="entry name" value="FAD_PCMH"/>
    <property type="match status" value="1"/>
</dbReference>
<dbReference type="KEGG" id="hqi:H9L05_16395"/>
<organism evidence="2 3">
    <name type="scientific">Hymenobacter qilianensis</name>
    <dbReference type="NCBI Taxonomy" id="1385715"/>
    <lineage>
        <taxon>Bacteria</taxon>
        <taxon>Pseudomonadati</taxon>
        <taxon>Bacteroidota</taxon>
        <taxon>Cytophagia</taxon>
        <taxon>Cytophagales</taxon>
        <taxon>Hymenobacteraceae</taxon>
        <taxon>Hymenobacter</taxon>
    </lineage>
</organism>
<dbReference type="PANTHER" id="PTHR43762:SF1">
    <property type="entry name" value="D-ARABINONO-1,4-LACTONE OXIDASE"/>
    <property type="match status" value="1"/>
</dbReference>
<protein>
    <submittedName>
        <fullName evidence="2">FAD-binding protein</fullName>
    </submittedName>
</protein>
<dbReference type="InterPro" id="IPR010031">
    <property type="entry name" value="FAD_lactone_oxidase-like"/>
</dbReference>
<dbReference type="GO" id="GO:0071949">
    <property type="term" value="F:FAD binding"/>
    <property type="evidence" value="ECO:0007669"/>
    <property type="project" value="InterPro"/>
</dbReference>
<sequence>MSLPNGMEALPMAEWTNRHENFTQRLQPSACFKLRIPNLPTSQAQYRQTTANFQWLIRYGIEHNVRLRAIGKGWSFSEVCVTDGGLVDTMALRQSFALQPSMVAPAYQSAGRTADNLFFTECGMSIIGLEQQLEPRKKSVRASGASNGQSIVGALSTGTHGGAFRFGSIQETVVGLHIVTGPDRHVWLERASYPVAAPKFTDWLGVTDVFRDDDLFNAALVSFGSFGFIHGVLLETEPLFLLEESSSPRVPYREGLKRLMTNLDLTGLKPWLQLPLNDPTRQPYHLTIIINPHQFDPTGADPNRGVFVQLLFKAPYRSVYPRRPAPASGFIYGDSSLGLISTVLDHLGNAGVALVPTLVNRLYPLALERNNGTAGTMSETFDNTNIRGKAASAAIGIDNRDVLRVLAEVHSLNQQTPFPGVLGLRFVKGTKATLGFTRFPVTAVLEFDGVEARVTRRFLEMIWARLEILNIAYTLHWGKINFNLTKPRLRKMYGDTAVNQWLGCRHRLLDAPTRRVFTNPFMERCGLDKDPAQVPVV</sequence>
<dbReference type="Gene3D" id="3.30.465.10">
    <property type="match status" value="1"/>
</dbReference>
<dbReference type="InterPro" id="IPR016166">
    <property type="entry name" value="FAD-bd_PCMH"/>
</dbReference>
<dbReference type="InterPro" id="IPR036318">
    <property type="entry name" value="FAD-bd_PCMH-like_sf"/>
</dbReference>
<name>A0A7H0GTE1_9BACT</name>
<dbReference type="RefSeq" id="WP_187731838.1">
    <property type="nucleotide sequence ID" value="NZ_BMFN01000003.1"/>
</dbReference>